<name>A0A1G7E7M6_9ACTN</name>
<evidence type="ECO:0000313" key="3">
    <source>
        <dbReference type="Proteomes" id="UP000198614"/>
    </source>
</evidence>
<protein>
    <recommendedName>
        <fullName evidence="4">Integral-membrane protein</fullName>
    </recommendedName>
</protein>
<keyword evidence="1" id="KW-0472">Membrane</keyword>
<reference evidence="2 3" key="1">
    <citation type="submission" date="2016-10" db="EMBL/GenBank/DDBJ databases">
        <authorList>
            <person name="de Groot N.N."/>
        </authorList>
    </citation>
    <scope>NUCLEOTIDE SEQUENCE [LARGE SCALE GENOMIC DNA]</scope>
    <source>
        <strain evidence="2 3">CGMCC 4.1859</strain>
    </source>
</reference>
<gene>
    <name evidence="2" type="ORF">SAMN05216260_102505</name>
</gene>
<evidence type="ECO:0000313" key="2">
    <source>
        <dbReference type="EMBL" id="SDE59405.1"/>
    </source>
</evidence>
<dbReference type="EMBL" id="FNAX01000002">
    <property type="protein sequence ID" value="SDE59405.1"/>
    <property type="molecule type" value="Genomic_DNA"/>
</dbReference>
<organism evidence="2 3">
    <name type="scientific">Streptomyces griseoaurantiacus</name>
    <dbReference type="NCBI Taxonomy" id="68213"/>
    <lineage>
        <taxon>Bacteria</taxon>
        <taxon>Bacillati</taxon>
        <taxon>Actinomycetota</taxon>
        <taxon>Actinomycetes</taxon>
        <taxon>Kitasatosporales</taxon>
        <taxon>Streptomycetaceae</taxon>
        <taxon>Streptomyces</taxon>
        <taxon>Streptomyces aurantiacus group</taxon>
    </lineage>
</organism>
<sequence>MSVAERVGSPRALSAAVFAAVCVVTSALGHALMSGGLLPWWALGAAFTGTASAGWWLTRQERGPVIVVGVTTAAQGLLHVLFDLAHEVAHGPARAPEAASATGTGHAMMFSRSGMAMHMDHPGAGMTMAHGTTAGDSHVLPTLSAAGVQGPAAMFLAHLLAAVVCGVWLWRGETAVHRIGRALAVVLFAPLRRVRRLLGRPVSDLRTRAGLPSRGAAPVSPTAFAVLRHAVVRRGPPRDRPAVLRASCGPLFAMRP</sequence>
<accession>A0A1G7E7M6</accession>
<feature type="transmembrane region" description="Helical" evidence="1">
    <location>
        <begin position="38"/>
        <end position="58"/>
    </location>
</feature>
<proteinExistence type="predicted"/>
<keyword evidence="1" id="KW-1133">Transmembrane helix</keyword>
<dbReference type="OrthoDB" id="4558679at2"/>
<dbReference type="Proteomes" id="UP000198614">
    <property type="component" value="Unassembled WGS sequence"/>
</dbReference>
<evidence type="ECO:0008006" key="4">
    <source>
        <dbReference type="Google" id="ProtNLM"/>
    </source>
</evidence>
<feature type="transmembrane region" description="Helical" evidence="1">
    <location>
        <begin position="152"/>
        <end position="170"/>
    </location>
</feature>
<feature type="transmembrane region" description="Helical" evidence="1">
    <location>
        <begin position="12"/>
        <end position="32"/>
    </location>
</feature>
<dbReference type="AlphaFoldDB" id="A0A1G7E7M6"/>
<feature type="transmembrane region" description="Helical" evidence="1">
    <location>
        <begin position="65"/>
        <end position="82"/>
    </location>
</feature>
<evidence type="ECO:0000256" key="1">
    <source>
        <dbReference type="SAM" id="Phobius"/>
    </source>
</evidence>
<keyword evidence="1" id="KW-0812">Transmembrane</keyword>